<keyword evidence="3" id="KW-0408">Iron</keyword>
<name>A0A1V4APF6_9BACT</name>
<dbReference type="GO" id="GO:0005737">
    <property type="term" value="C:cytoplasm"/>
    <property type="evidence" value="ECO:0007669"/>
    <property type="project" value="TreeGrafter"/>
</dbReference>
<organism evidence="6 7">
    <name type="scientific">Candidatus Brocadia carolinensis</name>
    <dbReference type="NCBI Taxonomy" id="1004156"/>
    <lineage>
        <taxon>Bacteria</taxon>
        <taxon>Pseudomonadati</taxon>
        <taxon>Planctomycetota</taxon>
        <taxon>Candidatus Brocadiia</taxon>
        <taxon>Candidatus Brocadiales</taxon>
        <taxon>Candidatus Brocadiaceae</taxon>
        <taxon>Candidatus Brocadia</taxon>
    </lineage>
</organism>
<feature type="domain" description="4Fe-4S ferredoxin-type" evidence="5">
    <location>
        <begin position="1"/>
        <end position="25"/>
    </location>
</feature>
<accession>A0A1V4APF6</accession>
<dbReference type="InterPro" id="IPR017896">
    <property type="entry name" value="4Fe4S_Fe-S-bd"/>
</dbReference>
<keyword evidence="1" id="KW-0004">4Fe-4S</keyword>
<gene>
    <name evidence="6" type="ORF">AYP45_17475</name>
</gene>
<dbReference type="InterPro" id="IPR017900">
    <property type="entry name" value="4Fe4S_Fe_S_CS"/>
</dbReference>
<evidence type="ECO:0000256" key="1">
    <source>
        <dbReference type="ARBA" id="ARBA00022485"/>
    </source>
</evidence>
<evidence type="ECO:0000256" key="2">
    <source>
        <dbReference type="ARBA" id="ARBA00022723"/>
    </source>
</evidence>
<proteinExistence type="predicted"/>
<dbReference type="PROSITE" id="PS51379">
    <property type="entry name" value="4FE4S_FER_2"/>
    <property type="match status" value="2"/>
</dbReference>
<dbReference type="PANTHER" id="PTHR24960">
    <property type="entry name" value="PHOTOSYSTEM I IRON-SULFUR CENTER-RELATED"/>
    <property type="match status" value="1"/>
</dbReference>
<dbReference type="Pfam" id="PF13187">
    <property type="entry name" value="Fer4_9"/>
    <property type="match status" value="1"/>
</dbReference>
<dbReference type="AlphaFoldDB" id="A0A1V4APF6"/>
<evidence type="ECO:0000313" key="6">
    <source>
        <dbReference type="EMBL" id="OOP55003.1"/>
    </source>
</evidence>
<evidence type="ECO:0000256" key="4">
    <source>
        <dbReference type="ARBA" id="ARBA00023014"/>
    </source>
</evidence>
<sequence length="56" mass="5717">MAHKITDDCINCGACESECPVSAISESGDKRIISAETCTDCGNCVAACPVEAILAP</sequence>
<feature type="domain" description="4Fe-4S ferredoxin-type" evidence="5">
    <location>
        <begin position="29"/>
        <end position="56"/>
    </location>
</feature>
<dbReference type="STRING" id="1004156.AYP45_17475"/>
<dbReference type="SUPFAM" id="SSF54862">
    <property type="entry name" value="4Fe-4S ferredoxins"/>
    <property type="match status" value="1"/>
</dbReference>
<keyword evidence="2" id="KW-0479">Metal-binding</keyword>
<evidence type="ECO:0000313" key="7">
    <source>
        <dbReference type="Proteomes" id="UP000189681"/>
    </source>
</evidence>
<dbReference type="EMBL" id="AYTS01000192">
    <property type="protein sequence ID" value="OOP55003.1"/>
    <property type="molecule type" value="Genomic_DNA"/>
</dbReference>
<evidence type="ECO:0000259" key="5">
    <source>
        <dbReference type="PROSITE" id="PS51379"/>
    </source>
</evidence>
<reference evidence="6 7" key="1">
    <citation type="journal article" date="2017" name="Water Res.">
        <title>Discovery and metagenomic analysis of an anammox bacterial enrichment related to Candidatus "Brocadia caroliniensis" in a full-scale glycerol-fed nitritation-denitritation separate centrate treatment process.</title>
        <authorList>
            <person name="Park H."/>
            <person name="Brotto A.C."/>
            <person name="van Loosdrecht M.C."/>
            <person name="Chandran K."/>
        </authorList>
    </citation>
    <scope>NUCLEOTIDE SEQUENCE [LARGE SCALE GENOMIC DNA]</scope>
    <source>
        <strain evidence="6">26THWARD</strain>
    </source>
</reference>
<comment type="caution">
    <text evidence="6">The sequence shown here is derived from an EMBL/GenBank/DDBJ whole genome shotgun (WGS) entry which is preliminary data.</text>
</comment>
<dbReference type="InterPro" id="IPR050157">
    <property type="entry name" value="PSI_iron-sulfur_center"/>
</dbReference>
<dbReference type="GO" id="GO:0051539">
    <property type="term" value="F:4 iron, 4 sulfur cluster binding"/>
    <property type="evidence" value="ECO:0007669"/>
    <property type="project" value="UniProtKB-KW"/>
</dbReference>
<keyword evidence="4" id="KW-0411">Iron-sulfur</keyword>
<dbReference type="Proteomes" id="UP000189681">
    <property type="component" value="Unassembled WGS sequence"/>
</dbReference>
<dbReference type="PROSITE" id="PS00198">
    <property type="entry name" value="4FE4S_FER_1"/>
    <property type="match status" value="2"/>
</dbReference>
<dbReference type="GO" id="GO:0046872">
    <property type="term" value="F:metal ion binding"/>
    <property type="evidence" value="ECO:0007669"/>
    <property type="project" value="UniProtKB-KW"/>
</dbReference>
<dbReference type="Gene3D" id="3.30.70.20">
    <property type="match status" value="1"/>
</dbReference>
<protein>
    <submittedName>
        <fullName evidence="6">Ferredoxin</fullName>
    </submittedName>
</protein>
<evidence type="ECO:0000256" key="3">
    <source>
        <dbReference type="ARBA" id="ARBA00023004"/>
    </source>
</evidence>
<dbReference type="PANTHER" id="PTHR24960:SF79">
    <property type="entry name" value="PHOTOSYSTEM I IRON-SULFUR CENTER"/>
    <property type="match status" value="1"/>
</dbReference>